<dbReference type="AlphaFoldDB" id="X1P747"/>
<evidence type="ECO:0000313" key="1">
    <source>
        <dbReference type="EMBL" id="GAI51673.1"/>
    </source>
</evidence>
<accession>X1P747</accession>
<dbReference type="EMBL" id="BARV01040195">
    <property type="protein sequence ID" value="GAI51673.1"/>
    <property type="molecule type" value="Genomic_DNA"/>
</dbReference>
<gene>
    <name evidence="1" type="ORF">S06H3_61328</name>
</gene>
<name>X1P747_9ZZZZ</name>
<organism evidence="1">
    <name type="scientific">marine sediment metagenome</name>
    <dbReference type="NCBI Taxonomy" id="412755"/>
    <lineage>
        <taxon>unclassified sequences</taxon>
        <taxon>metagenomes</taxon>
        <taxon>ecological metagenomes</taxon>
    </lineage>
</organism>
<comment type="caution">
    <text evidence="1">The sequence shown here is derived from an EMBL/GenBank/DDBJ whole genome shotgun (WGS) entry which is preliminary data.</text>
</comment>
<feature type="non-terminal residue" evidence="1">
    <location>
        <position position="172"/>
    </location>
</feature>
<proteinExistence type="predicted"/>
<feature type="non-terminal residue" evidence="1">
    <location>
        <position position="1"/>
    </location>
</feature>
<protein>
    <submittedName>
        <fullName evidence="1">Uncharacterized protein</fullName>
    </submittedName>
</protein>
<reference evidence="1" key="1">
    <citation type="journal article" date="2014" name="Front. Microbiol.">
        <title>High frequency of phylogenetically diverse reductive dehalogenase-homologous genes in deep subseafloor sedimentary metagenomes.</title>
        <authorList>
            <person name="Kawai M."/>
            <person name="Futagami T."/>
            <person name="Toyoda A."/>
            <person name="Takaki Y."/>
            <person name="Nishi S."/>
            <person name="Hori S."/>
            <person name="Arai W."/>
            <person name="Tsubouchi T."/>
            <person name="Morono Y."/>
            <person name="Uchiyama I."/>
            <person name="Ito T."/>
            <person name="Fujiyama A."/>
            <person name="Inagaki F."/>
            <person name="Takami H."/>
        </authorList>
    </citation>
    <scope>NUCLEOTIDE SEQUENCE</scope>
    <source>
        <strain evidence="1">Expedition CK06-06</strain>
    </source>
</reference>
<sequence length="172" mass="20707">DEWPDDLDVLLMEWRFPIPGRNCNMNLSSPAYQPDLDIQDVMLEKYVNTKTKIIIFDLDYKITEEDEKKVNPYCILETSNKPKDTSSKRVLADIPFDFEEINTFKIKPADFLKHIVYVGNRYERDYMVNRYLIPLRDLNINLYGNWLEGKRDSQERWPDFIYHDRISLIDFR</sequence>